<accession>A0A5B9W3D8</accession>
<dbReference type="KEGG" id="agv:OJF2_36470"/>
<evidence type="ECO:0000313" key="2">
    <source>
        <dbReference type="Proteomes" id="UP000324233"/>
    </source>
</evidence>
<keyword evidence="2" id="KW-1185">Reference proteome</keyword>
<protein>
    <submittedName>
        <fullName evidence="1">Uncharacterized protein</fullName>
    </submittedName>
</protein>
<evidence type="ECO:0000313" key="1">
    <source>
        <dbReference type="EMBL" id="QEH35102.1"/>
    </source>
</evidence>
<organism evidence="1 2">
    <name type="scientific">Aquisphaera giovannonii</name>
    <dbReference type="NCBI Taxonomy" id="406548"/>
    <lineage>
        <taxon>Bacteria</taxon>
        <taxon>Pseudomonadati</taxon>
        <taxon>Planctomycetota</taxon>
        <taxon>Planctomycetia</taxon>
        <taxon>Isosphaerales</taxon>
        <taxon>Isosphaeraceae</taxon>
        <taxon>Aquisphaera</taxon>
    </lineage>
</organism>
<name>A0A5B9W3D8_9BACT</name>
<sequence>MTKPCVFPFSRNVPTMAPWPLMPWAVAARAGGTSSVVNSLPIFTKPWTFEPRPAKSPASLIPKARAWNAPGALAGERSAPSSWNPVIPMGWPAA</sequence>
<gene>
    <name evidence="1" type="ORF">OJF2_36470</name>
</gene>
<reference evidence="1 2" key="1">
    <citation type="submission" date="2019-08" db="EMBL/GenBank/DDBJ databases">
        <title>Deep-cultivation of Planctomycetes and their phenomic and genomic characterization uncovers novel biology.</title>
        <authorList>
            <person name="Wiegand S."/>
            <person name="Jogler M."/>
            <person name="Boedeker C."/>
            <person name="Pinto D."/>
            <person name="Vollmers J."/>
            <person name="Rivas-Marin E."/>
            <person name="Kohn T."/>
            <person name="Peeters S.H."/>
            <person name="Heuer A."/>
            <person name="Rast P."/>
            <person name="Oberbeckmann S."/>
            <person name="Bunk B."/>
            <person name="Jeske O."/>
            <person name="Meyerdierks A."/>
            <person name="Storesund J.E."/>
            <person name="Kallscheuer N."/>
            <person name="Luecker S."/>
            <person name="Lage O.M."/>
            <person name="Pohl T."/>
            <person name="Merkel B.J."/>
            <person name="Hornburger P."/>
            <person name="Mueller R.-W."/>
            <person name="Bruemmer F."/>
            <person name="Labrenz M."/>
            <person name="Spormann A.M."/>
            <person name="Op den Camp H."/>
            <person name="Overmann J."/>
            <person name="Amann R."/>
            <person name="Jetten M.S.M."/>
            <person name="Mascher T."/>
            <person name="Medema M.H."/>
            <person name="Devos D.P."/>
            <person name="Kaster A.-K."/>
            <person name="Ovreas L."/>
            <person name="Rohde M."/>
            <person name="Galperin M.Y."/>
            <person name="Jogler C."/>
        </authorList>
    </citation>
    <scope>NUCLEOTIDE SEQUENCE [LARGE SCALE GENOMIC DNA]</scope>
    <source>
        <strain evidence="1 2">OJF2</strain>
    </source>
</reference>
<dbReference type="EMBL" id="CP042997">
    <property type="protein sequence ID" value="QEH35102.1"/>
    <property type="molecule type" value="Genomic_DNA"/>
</dbReference>
<proteinExistence type="predicted"/>
<dbReference type="AlphaFoldDB" id="A0A5B9W3D8"/>
<dbReference type="Proteomes" id="UP000324233">
    <property type="component" value="Chromosome"/>
</dbReference>
<dbReference type="RefSeq" id="WP_210420569.1">
    <property type="nucleotide sequence ID" value="NZ_CP042997.1"/>
</dbReference>